<proteinExistence type="predicted"/>
<organism evidence="2 3">
    <name type="scientific">Clupea harengus</name>
    <name type="common">Atlantic herring</name>
    <dbReference type="NCBI Taxonomy" id="7950"/>
    <lineage>
        <taxon>Eukaryota</taxon>
        <taxon>Metazoa</taxon>
        <taxon>Chordata</taxon>
        <taxon>Craniata</taxon>
        <taxon>Vertebrata</taxon>
        <taxon>Euteleostomi</taxon>
        <taxon>Actinopterygii</taxon>
        <taxon>Neopterygii</taxon>
        <taxon>Teleostei</taxon>
        <taxon>Clupei</taxon>
        <taxon>Clupeiformes</taxon>
        <taxon>Clupeoidei</taxon>
        <taxon>Clupeidae</taxon>
        <taxon>Clupea</taxon>
    </lineage>
</organism>
<reference evidence="3" key="1">
    <citation type="submission" date="2025-08" db="UniProtKB">
        <authorList>
            <consortium name="RefSeq"/>
        </authorList>
    </citation>
    <scope>IDENTIFICATION</scope>
</reference>
<evidence type="ECO:0000256" key="1">
    <source>
        <dbReference type="SAM" id="MobiDB-lite"/>
    </source>
</evidence>
<keyword evidence="2" id="KW-1185">Reference proteome</keyword>
<feature type="compositionally biased region" description="Basic and acidic residues" evidence="1">
    <location>
        <begin position="302"/>
        <end position="315"/>
    </location>
</feature>
<feature type="compositionally biased region" description="Basic and acidic residues" evidence="1">
    <location>
        <begin position="149"/>
        <end position="160"/>
    </location>
</feature>
<feature type="region of interest" description="Disordered" evidence="1">
    <location>
        <begin position="140"/>
        <end position="177"/>
    </location>
</feature>
<dbReference type="GeneID" id="116224054"/>
<evidence type="ECO:0000313" key="3">
    <source>
        <dbReference type="RefSeq" id="XP_031438476.1"/>
    </source>
</evidence>
<sequence>METVIEEELNKVTMANDTTQQRCLDLGGLPGYAEWPTLVEEAKRGVKIWTVKFEPEEQLNLNGPLYTVKIDPEEEELNLNAVKIEPEEEQLNLNGPLGTVKIEPPEEEQLNLNAVKIEPEEEQLNLNAVKIESEEEQLNLNGPFSEGKSSNEARAPDETKTTGTGPNLPGEQDEPQKIKIEVVESLSQRDEPQKIKIEVVESLCQRNEPQKIKIEVVESLSQRDEPQKIKIEVVESLCQRNEPQKIKIEVVESLCQRDEDSISSNYTLSVFPSDEEDEEDALVIECDWRQGRDVVRSGSTDPWKKKENCSSERNSEMGTNTE</sequence>
<gene>
    <name evidence="3" type="primary">LOC116224054</name>
</gene>
<dbReference type="KEGG" id="char:116224054"/>
<dbReference type="AlphaFoldDB" id="A0A6P8GLK6"/>
<name>A0A6P8GLK6_CLUHA</name>
<protein>
    <submittedName>
        <fullName evidence="3">Uncharacterized protein LOC116224054</fullName>
    </submittedName>
</protein>
<dbReference type="Proteomes" id="UP000515152">
    <property type="component" value="Chromosome 16"/>
</dbReference>
<dbReference type="RefSeq" id="XP_031438476.1">
    <property type="nucleotide sequence ID" value="XM_031582616.2"/>
</dbReference>
<evidence type="ECO:0000313" key="2">
    <source>
        <dbReference type="Proteomes" id="UP000515152"/>
    </source>
</evidence>
<feature type="region of interest" description="Disordered" evidence="1">
    <location>
        <begin position="294"/>
        <end position="322"/>
    </location>
</feature>
<accession>A0A6P8GLK6</accession>